<dbReference type="GO" id="GO:0043565">
    <property type="term" value="F:sequence-specific DNA binding"/>
    <property type="evidence" value="ECO:0007669"/>
    <property type="project" value="TreeGrafter"/>
</dbReference>
<dbReference type="GO" id="GO:0009007">
    <property type="term" value="F:site-specific DNA-methyltransferase (adenine-specific) activity"/>
    <property type="evidence" value="ECO:0007669"/>
    <property type="project" value="UniProtKB-UniRule"/>
</dbReference>
<dbReference type="PANTHER" id="PTHR30481:SF3">
    <property type="entry name" value="DNA ADENINE METHYLASE"/>
    <property type="match status" value="1"/>
</dbReference>
<proteinExistence type="inferred from homology"/>
<accession>A0A2K9P663</accession>
<evidence type="ECO:0000256" key="7">
    <source>
        <dbReference type="RuleBase" id="RU361257"/>
    </source>
</evidence>
<dbReference type="SUPFAM" id="SSF53335">
    <property type="entry name" value="S-adenosyl-L-methionine-dependent methyltransferases"/>
    <property type="match status" value="1"/>
</dbReference>
<dbReference type="PROSITE" id="PS00092">
    <property type="entry name" value="N6_MTASE"/>
    <property type="match status" value="1"/>
</dbReference>
<keyword evidence="9" id="KW-1185">Reference proteome</keyword>
<dbReference type="AlphaFoldDB" id="A0A2K9P663"/>
<dbReference type="GeneID" id="98063498"/>
<keyword evidence="5 7" id="KW-0949">S-adenosyl-L-methionine</keyword>
<dbReference type="OrthoDB" id="9805629at2"/>
<organism evidence="8 9">
    <name type="scientific">Monoglobus pectinilyticus</name>
    <dbReference type="NCBI Taxonomy" id="1981510"/>
    <lineage>
        <taxon>Bacteria</taxon>
        <taxon>Bacillati</taxon>
        <taxon>Bacillota</taxon>
        <taxon>Clostridia</taxon>
        <taxon>Monoglobales</taxon>
        <taxon>Monoglobaceae</taxon>
        <taxon>Monoglobus</taxon>
    </lineage>
</organism>
<evidence type="ECO:0000256" key="5">
    <source>
        <dbReference type="ARBA" id="ARBA00022691"/>
    </source>
</evidence>
<dbReference type="PANTHER" id="PTHR30481">
    <property type="entry name" value="DNA ADENINE METHYLASE"/>
    <property type="match status" value="1"/>
</dbReference>
<gene>
    <name evidence="8" type="ORF">B9O19_02126</name>
</gene>
<dbReference type="EMBL" id="CP020991">
    <property type="protein sequence ID" value="AUO20268.1"/>
    <property type="molecule type" value="Genomic_DNA"/>
</dbReference>
<dbReference type="GO" id="GO:1904047">
    <property type="term" value="F:S-adenosyl-L-methionine binding"/>
    <property type="evidence" value="ECO:0007669"/>
    <property type="project" value="TreeGrafter"/>
</dbReference>
<evidence type="ECO:0000256" key="6">
    <source>
        <dbReference type="ARBA" id="ARBA00047942"/>
    </source>
</evidence>
<dbReference type="PRINTS" id="PR00505">
    <property type="entry name" value="D12N6MTFRASE"/>
</dbReference>
<dbReference type="REBASE" id="228424">
    <property type="entry name" value="M2.Mpe14ORF2124P"/>
</dbReference>
<comment type="similarity">
    <text evidence="1 7">Belongs to the N(4)/N(6)-methyltransferase family.</text>
</comment>
<dbReference type="NCBIfam" id="TIGR00571">
    <property type="entry name" value="dam"/>
    <property type="match status" value="1"/>
</dbReference>
<dbReference type="KEGG" id="mpec:B9O19_02126"/>
<evidence type="ECO:0000256" key="4">
    <source>
        <dbReference type="ARBA" id="ARBA00022679"/>
    </source>
</evidence>
<evidence type="ECO:0000256" key="1">
    <source>
        <dbReference type="ARBA" id="ARBA00006594"/>
    </source>
</evidence>
<dbReference type="InterPro" id="IPR012327">
    <property type="entry name" value="MeTrfase_D12"/>
</dbReference>
<evidence type="ECO:0000313" key="9">
    <source>
        <dbReference type="Proteomes" id="UP000235589"/>
    </source>
</evidence>
<dbReference type="EC" id="2.1.1.72" evidence="2 7"/>
<dbReference type="InterPro" id="IPR023095">
    <property type="entry name" value="Ade_MeTrfase_dom_2"/>
</dbReference>
<keyword evidence="4 7" id="KW-0808">Transferase</keyword>
<dbReference type="Gene3D" id="3.40.50.150">
    <property type="entry name" value="Vaccinia Virus protein VP39"/>
    <property type="match status" value="1"/>
</dbReference>
<dbReference type="GO" id="GO:0009307">
    <property type="term" value="P:DNA restriction-modification system"/>
    <property type="evidence" value="ECO:0007669"/>
    <property type="project" value="InterPro"/>
</dbReference>
<evidence type="ECO:0000256" key="3">
    <source>
        <dbReference type="ARBA" id="ARBA00022603"/>
    </source>
</evidence>
<dbReference type="Gene3D" id="1.10.1020.10">
    <property type="entry name" value="Adenine-specific Methyltransferase, Domain 2"/>
    <property type="match status" value="1"/>
</dbReference>
<evidence type="ECO:0000313" key="8">
    <source>
        <dbReference type="EMBL" id="AUO20268.1"/>
    </source>
</evidence>
<comment type="catalytic activity">
    <reaction evidence="6 7">
        <text>a 2'-deoxyadenosine in DNA + S-adenosyl-L-methionine = an N(6)-methyl-2'-deoxyadenosine in DNA + S-adenosyl-L-homocysteine + H(+)</text>
        <dbReference type="Rhea" id="RHEA:15197"/>
        <dbReference type="Rhea" id="RHEA-COMP:12418"/>
        <dbReference type="Rhea" id="RHEA-COMP:12419"/>
        <dbReference type="ChEBI" id="CHEBI:15378"/>
        <dbReference type="ChEBI" id="CHEBI:57856"/>
        <dbReference type="ChEBI" id="CHEBI:59789"/>
        <dbReference type="ChEBI" id="CHEBI:90615"/>
        <dbReference type="ChEBI" id="CHEBI:90616"/>
        <dbReference type="EC" id="2.1.1.72"/>
    </reaction>
</comment>
<dbReference type="RefSeq" id="WP_102366400.1">
    <property type="nucleotide sequence ID" value="NZ_CP020991.1"/>
</dbReference>
<dbReference type="GO" id="GO:0032259">
    <property type="term" value="P:methylation"/>
    <property type="evidence" value="ECO:0007669"/>
    <property type="project" value="UniProtKB-KW"/>
</dbReference>
<dbReference type="Pfam" id="PF02086">
    <property type="entry name" value="MethyltransfD12"/>
    <property type="match status" value="1"/>
</dbReference>
<name>A0A2K9P663_9FIRM</name>
<reference evidence="8 9" key="1">
    <citation type="submission" date="2017-04" db="EMBL/GenBank/DDBJ databases">
        <title>Monoglobus pectinilyticus 14 draft genome.</title>
        <authorList>
            <person name="Kim C."/>
            <person name="Rosendale D.I."/>
            <person name="Kelly W.J."/>
            <person name="Tannock G.W."/>
            <person name="Patchett M.L."/>
            <person name="Jordens J.Z."/>
        </authorList>
    </citation>
    <scope>NUCLEOTIDE SEQUENCE [LARGE SCALE GENOMIC DNA]</scope>
    <source>
        <strain evidence="8 9">14</strain>
    </source>
</reference>
<dbReference type="Proteomes" id="UP000235589">
    <property type="component" value="Chromosome"/>
</dbReference>
<dbReference type="GO" id="GO:0006298">
    <property type="term" value="P:mismatch repair"/>
    <property type="evidence" value="ECO:0007669"/>
    <property type="project" value="TreeGrafter"/>
</dbReference>
<evidence type="ECO:0000256" key="2">
    <source>
        <dbReference type="ARBA" id="ARBA00011900"/>
    </source>
</evidence>
<keyword evidence="3 7" id="KW-0489">Methyltransferase</keyword>
<dbReference type="InterPro" id="IPR029063">
    <property type="entry name" value="SAM-dependent_MTases_sf"/>
</dbReference>
<dbReference type="InterPro" id="IPR002052">
    <property type="entry name" value="DNA_methylase_N6_adenine_CS"/>
</dbReference>
<protein>
    <recommendedName>
        <fullName evidence="2 7">Site-specific DNA-methyltransferase (adenine-specific)</fullName>
        <ecNumber evidence="2 7">2.1.1.72</ecNumber>
    </recommendedName>
</protein>
<sequence>MEVMSAKEAADKWGISQRRVAVLCSENRIKNVQMLGNMWLIPINAEKPVDARSARYNNKTDEKNVKPFLKWAGGKGQLLKEIESYYPFDNGVITKYAEPFVGGGAVLFDILSKYNLSEIYISDINTELINTYVIIREHIKELLEFLNKYQNEYVPLETGNRKSYYISKREKFNDLKINGSEVENIEKAALMIFLNKTCFNGLYRVNKKGLFNVPMGAYKNPLICDEKNLRTVSEKLQNVRIICGDYRKSAEFIDKHTFVYFDPPYRPLTETASFTAYTENLFNDEAQIQLAEFVKCMHKKGAKIVVSNSDPKNTNTDDDFFDNIYSAHTIKRVEATRMINCNGKSRGKIKELLISNF</sequence>